<organism evidence="3 4">
    <name type="scientific">Psychrobacillus glaciei</name>
    <dbReference type="NCBI Taxonomy" id="2283160"/>
    <lineage>
        <taxon>Bacteria</taxon>
        <taxon>Bacillati</taxon>
        <taxon>Bacillota</taxon>
        <taxon>Bacilli</taxon>
        <taxon>Bacillales</taxon>
        <taxon>Bacillaceae</taxon>
        <taxon>Psychrobacillus</taxon>
    </lineage>
</organism>
<keyword evidence="2" id="KW-0732">Signal</keyword>
<dbReference type="InterPro" id="IPR019454">
    <property type="entry name" value="Lipoprot_YkyA-like"/>
</dbReference>
<gene>
    <name evidence="3" type="ORF">PB01_05495</name>
</gene>
<keyword evidence="1" id="KW-0175">Coiled coil</keyword>
<evidence type="ECO:0000256" key="2">
    <source>
        <dbReference type="SAM" id="SignalP"/>
    </source>
</evidence>
<evidence type="ECO:0000313" key="4">
    <source>
        <dbReference type="Proteomes" id="UP000325517"/>
    </source>
</evidence>
<feature type="coiled-coil region" evidence="1">
    <location>
        <begin position="168"/>
        <end position="212"/>
    </location>
</feature>
<keyword evidence="4" id="KW-1185">Reference proteome</keyword>
<proteinExistence type="predicted"/>
<dbReference type="OrthoDB" id="2963760at2"/>
<sequence>MHMGGCFVKKMKYIVTMSLVLLLSACSFGETTEEKLSNILTEIYQSESDYRDVQSELNDTEKKEQANFQSMMELTKDQKEELTKQVDETAKLLDKRLELVKKESASIKKASEKMADIETLISNTKDESEKDNLKKMEEAFKNRYTAYGALTEQYNTLANLQDELYNMLVTDDAEVKEIQDKVEQVNEQNELVQKAVDKFNELTTQLNQVKEAVFASFQKGDK</sequence>
<reference evidence="3 4" key="1">
    <citation type="submission" date="2018-07" db="EMBL/GenBank/DDBJ databases">
        <title>Complete genome sequence of Psychrobacillus sp. PB01, isolated from iceberg, and comparative genome analysis of Psychrobacillus strains.</title>
        <authorList>
            <person name="Lee P.C."/>
        </authorList>
    </citation>
    <scope>NUCLEOTIDE SEQUENCE [LARGE SCALE GENOMIC DNA]</scope>
    <source>
        <strain evidence="3 4">PB01</strain>
    </source>
</reference>
<dbReference type="Pfam" id="PF10368">
    <property type="entry name" value="YkyA"/>
    <property type="match status" value="1"/>
</dbReference>
<dbReference type="EMBL" id="CP031223">
    <property type="protein sequence ID" value="QFF98319.1"/>
    <property type="molecule type" value="Genomic_DNA"/>
</dbReference>
<accession>A0A5J6SKQ9</accession>
<name>A0A5J6SKQ9_9BACI</name>
<dbReference type="KEGG" id="psyo:PB01_05495"/>
<dbReference type="InterPro" id="IPR036785">
    <property type="entry name" value="YkyA-like_sf"/>
</dbReference>
<dbReference type="SUPFAM" id="SSF140423">
    <property type="entry name" value="MW0975(SA0943)-like"/>
    <property type="match status" value="1"/>
</dbReference>
<evidence type="ECO:0000313" key="3">
    <source>
        <dbReference type="EMBL" id="QFF98319.1"/>
    </source>
</evidence>
<feature type="signal peptide" evidence="2">
    <location>
        <begin position="1"/>
        <end position="29"/>
    </location>
</feature>
<dbReference type="Gene3D" id="1.20.120.570">
    <property type="entry name" value="YkyA-like"/>
    <property type="match status" value="1"/>
</dbReference>
<dbReference type="Proteomes" id="UP000325517">
    <property type="component" value="Chromosome"/>
</dbReference>
<evidence type="ECO:0000256" key="1">
    <source>
        <dbReference type="SAM" id="Coils"/>
    </source>
</evidence>
<evidence type="ECO:0008006" key="5">
    <source>
        <dbReference type="Google" id="ProtNLM"/>
    </source>
</evidence>
<feature type="chain" id="PRO_5023942271" description="Cell-wall binding lipoprotein" evidence="2">
    <location>
        <begin position="30"/>
        <end position="222"/>
    </location>
</feature>
<feature type="coiled-coil region" evidence="1">
    <location>
        <begin position="72"/>
        <end position="127"/>
    </location>
</feature>
<protein>
    <recommendedName>
        <fullName evidence="5">Cell-wall binding lipoprotein</fullName>
    </recommendedName>
</protein>
<dbReference type="AlphaFoldDB" id="A0A5J6SKQ9"/>